<evidence type="ECO:0000256" key="4">
    <source>
        <dbReference type="ARBA" id="ARBA00022827"/>
    </source>
</evidence>
<evidence type="ECO:0000313" key="8">
    <source>
        <dbReference type="Proteomes" id="UP000178046"/>
    </source>
</evidence>
<comment type="similarity">
    <text evidence="2">Belongs to the NADH dehydrogenase family.</text>
</comment>
<comment type="caution">
    <text evidence="7">The sequence shown here is derived from an EMBL/GenBank/DDBJ whole genome shotgun (WGS) entry which is preliminary data.</text>
</comment>
<name>A0A1F5X580_9BACT</name>
<sequence>MKEVVIVGGGAAGANIAKKLAKWHKGAKMSVHITLIDKSRYHTFQPFLYEVATAHLPESYREGPNPLDFFDLKSSTIYPLEDMFLDDLNVSVVEDEVTGINFKAKTVGLKNTEKDRHYDILVLSAGSDTNYFGNAGLSEYALPLKNFFDALEVRNAIDEAFASAPKNQIVTIMIGGGGFSGCELAGELPGYFEKLAELHGRPKGSYECVIVEATDKVLGPASPWLQKKTFERLTKLGIKFKFQSPIKDVKDHEVVFGNGLPAQAGEKMHCDVLIWTAGVKANDIVHGLAGVVLQKASCMMVDKFLHILPYENVFAVGDLAFCVDENTGKSLPMTGSVAIREAAAVAENIKRIILKKKEIAYTPYHAGFIVPLGGKYALLEAYGMRISGYLAWLAKYAVAVKYWAPLVGAIKAFKIVSAGMKVYSAND</sequence>
<dbReference type="InterPro" id="IPR051169">
    <property type="entry name" value="NADH-Q_oxidoreductase"/>
</dbReference>
<dbReference type="PRINTS" id="PR00411">
    <property type="entry name" value="PNDRDTASEI"/>
</dbReference>
<dbReference type="AlphaFoldDB" id="A0A1F5X580"/>
<reference evidence="7 8" key="1">
    <citation type="journal article" date="2016" name="Nat. Commun.">
        <title>Thousands of microbial genomes shed light on interconnected biogeochemical processes in an aquifer system.</title>
        <authorList>
            <person name="Anantharaman K."/>
            <person name="Brown C.T."/>
            <person name="Hug L.A."/>
            <person name="Sharon I."/>
            <person name="Castelle C.J."/>
            <person name="Probst A.J."/>
            <person name="Thomas B.C."/>
            <person name="Singh A."/>
            <person name="Wilkins M.J."/>
            <person name="Karaoz U."/>
            <person name="Brodie E.L."/>
            <person name="Williams K.H."/>
            <person name="Hubbard S.S."/>
            <person name="Banfield J.F."/>
        </authorList>
    </citation>
    <scope>NUCLEOTIDE SEQUENCE [LARGE SCALE GENOMIC DNA]</scope>
</reference>
<dbReference type="GO" id="GO:0019646">
    <property type="term" value="P:aerobic electron transport chain"/>
    <property type="evidence" value="ECO:0007669"/>
    <property type="project" value="TreeGrafter"/>
</dbReference>
<dbReference type="InterPro" id="IPR023753">
    <property type="entry name" value="FAD/NAD-binding_dom"/>
</dbReference>
<dbReference type="GO" id="GO:0003955">
    <property type="term" value="F:NAD(P)H dehydrogenase (quinone) activity"/>
    <property type="evidence" value="ECO:0007669"/>
    <property type="project" value="TreeGrafter"/>
</dbReference>
<organism evidence="7 8">
    <name type="scientific">Candidatus Giovannonibacteria bacterium RIFCSPLOWO2_01_FULL_44_16</name>
    <dbReference type="NCBI Taxonomy" id="1798348"/>
    <lineage>
        <taxon>Bacteria</taxon>
        <taxon>Candidatus Giovannoniibacteriota</taxon>
    </lineage>
</organism>
<evidence type="ECO:0000256" key="1">
    <source>
        <dbReference type="ARBA" id="ARBA00001974"/>
    </source>
</evidence>
<dbReference type="Gene3D" id="3.50.50.100">
    <property type="match status" value="1"/>
</dbReference>
<gene>
    <name evidence="7" type="ORF">A2924_02095</name>
</gene>
<evidence type="ECO:0000256" key="2">
    <source>
        <dbReference type="ARBA" id="ARBA00005272"/>
    </source>
</evidence>
<dbReference type="PANTHER" id="PTHR42913">
    <property type="entry name" value="APOPTOSIS-INDUCING FACTOR 1"/>
    <property type="match status" value="1"/>
</dbReference>
<evidence type="ECO:0000256" key="5">
    <source>
        <dbReference type="ARBA" id="ARBA00023002"/>
    </source>
</evidence>
<evidence type="ECO:0000313" key="7">
    <source>
        <dbReference type="EMBL" id="OGF83072.1"/>
    </source>
</evidence>
<comment type="cofactor">
    <cofactor evidence="1">
        <name>FAD</name>
        <dbReference type="ChEBI" id="CHEBI:57692"/>
    </cofactor>
</comment>
<dbReference type="PANTHER" id="PTHR42913:SF3">
    <property type="entry name" value="64 KDA MITOCHONDRIAL NADH DEHYDROGENASE (EUROFUNG)"/>
    <property type="match status" value="1"/>
</dbReference>
<proteinExistence type="inferred from homology"/>
<keyword evidence="3" id="KW-0285">Flavoprotein</keyword>
<evidence type="ECO:0000259" key="6">
    <source>
        <dbReference type="Pfam" id="PF07992"/>
    </source>
</evidence>
<dbReference type="Pfam" id="PF07992">
    <property type="entry name" value="Pyr_redox_2"/>
    <property type="match status" value="1"/>
</dbReference>
<keyword evidence="4" id="KW-0274">FAD</keyword>
<dbReference type="InterPro" id="IPR036188">
    <property type="entry name" value="FAD/NAD-bd_sf"/>
</dbReference>
<feature type="domain" description="FAD/NAD(P)-binding" evidence="6">
    <location>
        <begin position="3"/>
        <end position="342"/>
    </location>
</feature>
<dbReference type="Proteomes" id="UP000178046">
    <property type="component" value="Unassembled WGS sequence"/>
</dbReference>
<evidence type="ECO:0000256" key="3">
    <source>
        <dbReference type="ARBA" id="ARBA00022630"/>
    </source>
</evidence>
<dbReference type="SUPFAM" id="SSF51905">
    <property type="entry name" value="FAD/NAD(P)-binding domain"/>
    <property type="match status" value="2"/>
</dbReference>
<dbReference type="PRINTS" id="PR00368">
    <property type="entry name" value="FADPNR"/>
</dbReference>
<keyword evidence="5" id="KW-0560">Oxidoreductase</keyword>
<dbReference type="EMBL" id="MFIA01000008">
    <property type="protein sequence ID" value="OGF83072.1"/>
    <property type="molecule type" value="Genomic_DNA"/>
</dbReference>
<accession>A0A1F5X580</accession>
<protein>
    <recommendedName>
        <fullName evidence="6">FAD/NAD(P)-binding domain-containing protein</fullName>
    </recommendedName>
</protein>